<evidence type="ECO:0000313" key="1">
    <source>
        <dbReference type="EMBL" id="QIL48297.1"/>
    </source>
</evidence>
<keyword evidence="2" id="KW-1185">Reference proteome</keyword>
<evidence type="ECO:0008006" key="3">
    <source>
        <dbReference type="Google" id="ProtNLM"/>
    </source>
</evidence>
<dbReference type="InterPro" id="IPR036162">
    <property type="entry name" value="Resolvase-like_N_sf"/>
</dbReference>
<gene>
    <name evidence="1" type="ORF">G7082_07235</name>
</gene>
<dbReference type="SUPFAM" id="SSF53041">
    <property type="entry name" value="Resolvase-like"/>
    <property type="match status" value="1"/>
</dbReference>
<accession>A0A6G8ATH8</accession>
<reference evidence="1 2" key="1">
    <citation type="submission" date="2020-03" db="EMBL/GenBank/DDBJ databases">
        <title>Vagococcus sp. nov., isolated from beetles.</title>
        <authorList>
            <person name="Hyun D.-W."/>
            <person name="Bae J.-W."/>
        </authorList>
    </citation>
    <scope>NUCLEOTIDE SEQUENCE [LARGE SCALE GENOMIC DNA]</scope>
    <source>
        <strain evidence="1 2">HDW17B</strain>
    </source>
</reference>
<sequence length="177" mass="20400">MEYGYLKSIDGQVMNMSLLFTRYSECDVVVDPLDSTENLDILLGKLEEKDTVIIYDLVPLVIGMNNLEKTVRLFKEMSIRLIVIDSEIDTAKEEHCHFYDNLTCYINSRRQAHSLVNKSILRKRKEQGLVNGRPVVDDEVVAKINYLRQAKKMKYREIAEACQVSIGTVCKYLERGS</sequence>
<dbReference type="RefSeq" id="WP_166034444.1">
    <property type="nucleotide sequence ID" value="NZ_CP049887.1"/>
</dbReference>
<protein>
    <recommendedName>
        <fullName evidence="3">Resolvase HTH domain-containing protein</fullName>
    </recommendedName>
</protein>
<organism evidence="1 2">
    <name type="scientific">Vagococcus hydrophili</name>
    <dbReference type="NCBI Taxonomy" id="2714947"/>
    <lineage>
        <taxon>Bacteria</taxon>
        <taxon>Bacillati</taxon>
        <taxon>Bacillota</taxon>
        <taxon>Bacilli</taxon>
        <taxon>Lactobacillales</taxon>
        <taxon>Enterococcaceae</taxon>
        <taxon>Vagococcus</taxon>
    </lineage>
</organism>
<dbReference type="GO" id="GO:0000150">
    <property type="term" value="F:DNA strand exchange activity"/>
    <property type="evidence" value="ECO:0007669"/>
    <property type="project" value="InterPro"/>
</dbReference>
<name>A0A6G8ATH8_9ENTE</name>
<dbReference type="KEGG" id="vhy:G7082_07235"/>
<dbReference type="Proteomes" id="UP000501747">
    <property type="component" value="Chromosome"/>
</dbReference>
<dbReference type="GO" id="GO:0003677">
    <property type="term" value="F:DNA binding"/>
    <property type="evidence" value="ECO:0007669"/>
    <property type="project" value="InterPro"/>
</dbReference>
<dbReference type="AlphaFoldDB" id="A0A6G8ATH8"/>
<dbReference type="EMBL" id="CP049887">
    <property type="protein sequence ID" value="QIL48297.1"/>
    <property type="molecule type" value="Genomic_DNA"/>
</dbReference>
<proteinExistence type="predicted"/>
<evidence type="ECO:0000313" key="2">
    <source>
        <dbReference type="Proteomes" id="UP000501747"/>
    </source>
</evidence>